<name>A0ABR4E9H2_9PEZI</name>
<protein>
    <recommendedName>
        <fullName evidence="2">Gylcosyl hydrolase 115 C-terminal domain-containing protein</fullName>
    </recommendedName>
</protein>
<evidence type="ECO:0000259" key="2">
    <source>
        <dbReference type="Pfam" id="PF17829"/>
    </source>
</evidence>
<dbReference type="InterPro" id="IPR041437">
    <property type="entry name" value="GH115_C"/>
</dbReference>
<feature type="domain" description="Gylcosyl hydrolase 115 C-terminal" evidence="2">
    <location>
        <begin position="809"/>
        <end position="982"/>
    </location>
</feature>
<keyword evidence="4" id="KW-1185">Reference proteome</keyword>
<proteinExistence type="predicted"/>
<sequence>MPLQNFVRPHTGFTLAAPDDDLVVFASGPNALVELQSSVIVVDERDHEGVHIAVRNIAEDFARVTKGPPRPIIRSNGARIDVPGSVAIVVGSVDSSPLVQRLESNGKVDFSGIRGKWESFQTSVVHEPFDGCSWALIIAGSDKRGTIYGAYTLSEQIGVSPWYWWADVPPQHHPQIFATHKTSIRGPPSIKYRGIFINDEAPALTGWVREKFGGYNVQFYEKVFELLLRLKANFLWPAMWPGYPNPGASFFTDDKYNQRAADMHGIVMSTSHHEPMQRLSNEWLAEGNPLGTWDWISNKDKITEFFKKGVERAKGYESYFTMGMRGEYDTTMKGDDPAAVVKDVLRTQRSLIREVHGSEDAVPQLLALYKEVQMQYESGRLDVPDDVTLLFADDNFGTIRRLPHGDESTRKGGAGLYYHLEYVGTPRSYKWINSNSLGKTWHQLQQAHSRGARQIWVFNVGDIKPLEVPLTFAMSLAWDINSVKPDGIPQFFSGLAARQFGLNLSQDIAKAWRGYDTLVTLRRHEHIEPTTFSLLYHNETETICGQWETLLELAQSIYDRATEEQKPAIFQLVLHPIKASAIFVRLQVNLARNQMYARQRRNSANLVAKRVLELFDADFDLSEEYHTLLGGKWNNILSQPHYGFRDTWHAPSRDMISGLSYVQTRQRSNPIVGNMGVMVEGHEGVRPGLTNENSDFTHPSRGDLVPGLTLGLMSRYGPKTRWFELFTRGPVPVHWTLKAPYPWVTFSKDSGTLVPGEDDQRIEVQIQVNQVPGAFDQVVLIDLSSEEGDFEQIHLPVMGRLLPQDFVDGHVETDGHISMPAPTGRNLGASHRFLPDTGRSPQGSIALRPDSGNATPSFVDYKFYVFSDARTASPPSLILNFNMTLDFDPSDPMVYEYCIDDGAICRERLLEPEPARDPELPSPEGWLIAVQDCAWKKRHELEPNTMARGEHTLRVRLLHTNLILENVAIDLGGLKDSYLGPQPSFYVGS</sequence>
<dbReference type="InterPro" id="IPR042301">
    <property type="entry name" value="GH115_sf"/>
</dbReference>
<dbReference type="PANTHER" id="PTHR37842:SF2">
    <property type="entry name" value="GYLCOSYL HYDROLASE 115 C-TERMINAL DOMAIN-CONTAINING PROTEIN"/>
    <property type="match status" value="1"/>
</dbReference>
<gene>
    <name evidence="3" type="ORF">FJTKL_13670</name>
</gene>
<accession>A0ABR4E9H2</accession>
<dbReference type="PANTHER" id="PTHR37842">
    <property type="match status" value="1"/>
</dbReference>
<keyword evidence="1" id="KW-0378">Hydrolase</keyword>
<dbReference type="Gene3D" id="1.20.58.2150">
    <property type="match status" value="1"/>
</dbReference>
<dbReference type="Gene3D" id="2.60.120.1620">
    <property type="match status" value="1"/>
</dbReference>
<dbReference type="SUPFAM" id="SSF55545">
    <property type="entry name" value="beta-N-acetylhexosaminidase-like domain"/>
    <property type="match status" value="1"/>
</dbReference>
<organism evidence="3 4">
    <name type="scientific">Diaporthe vaccinii</name>
    <dbReference type="NCBI Taxonomy" id="105482"/>
    <lineage>
        <taxon>Eukaryota</taxon>
        <taxon>Fungi</taxon>
        <taxon>Dikarya</taxon>
        <taxon>Ascomycota</taxon>
        <taxon>Pezizomycotina</taxon>
        <taxon>Sordariomycetes</taxon>
        <taxon>Sordariomycetidae</taxon>
        <taxon>Diaporthales</taxon>
        <taxon>Diaporthaceae</taxon>
        <taxon>Diaporthe</taxon>
        <taxon>Diaporthe eres species complex</taxon>
    </lineage>
</organism>
<dbReference type="Gene3D" id="3.30.379.10">
    <property type="entry name" value="Chitobiase/beta-hexosaminidase domain 2-like"/>
    <property type="match status" value="1"/>
</dbReference>
<dbReference type="EMBL" id="JBAWTH010000079">
    <property type="protein sequence ID" value="KAL2279094.1"/>
    <property type="molecule type" value="Genomic_DNA"/>
</dbReference>
<dbReference type="InterPro" id="IPR031924">
    <property type="entry name" value="GH115"/>
</dbReference>
<evidence type="ECO:0000313" key="3">
    <source>
        <dbReference type="EMBL" id="KAL2279094.1"/>
    </source>
</evidence>
<evidence type="ECO:0000256" key="1">
    <source>
        <dbReference type="ARBA" id="ARBA00022801"/>
    </source>
</evidence>
<reference evidence="3 4" key="1">
    <citation type="submission" date="2024-03" db="EMBL/GenBank/DDBJ databases">
        <title>A high-quality draft genome sequence of Diaporthe vaccinii, a causative agent of upright dieback and viscid rot disease in cranberry plants.</title>
        <authorList>
            <person name="Sarrasin M."/>
            <person name="Lang B.F."/>
            <person name="Burger G."/>
        </authorList>
    </citation>
    <scope>NUCLEOTIDE SEQUENCE [LARGE SCALE GENOMIC DNA]</scope>
    <source>
        <strain evidence="3 4">IS7</strain>
    </source>
</reference>
<dbReference type="Gene3D" id="3.20.20.520">
    <property type="entry name" value="Glycosyl hydrolase family 115"/>
    <property type="match status" value="1"/>
</dbReference>
<dbReference type="Pfam" id="PF15979">
    <property type="entry name" value="Glyco_hydro_115"/>
    <property type="match status" value="1"/>
</dbReference>
<dbReference type="Proteomes" id="UP001600888">
    <property type="component" value="Unassembled WGS sequence"/>
</dbReference>
<evidence type="ECO:0000313" key="4">
    <source>
        <dbReference type="Proteomes" id="UP001600888"/>
    </source>
</evidence>
<dbReference type="InterPro" id="IPR029018">
    <property type="entry name" value="Hex-like_dom2"/>
</dbReference>
<comment type="caution">
    <text evidence="3">The sequence shown here is derived from an EMBL/GenBank/DDBJ whole genome shotgun (WGS) entry which is preliminary data.</text>
</comment>
<dbReference type="Pfam" id="PF17829">
    <property type="entry name" value="GH115_C"/>
    <property type="match status" value="1"/>
</dbReference>